<sequence length="291" mass="33022">MSMIFLAEEKGPRKERLVFWFGKMNMGGRWNYDHAFFMLSLLLVGSSTVVGLAEAGSRVATEGCERGYNKSVGKKLYCWNPAMDVFDVFDDHTNQDERQRQLRTEKRLNVALAHVNLSANTPRHGRAVHEAADRVLAAADCGRTRFIFFIMISLLALKRAPRVLANLSLRETEYTEHIVPSTGPQGSWRPRAINSKPQFSVLHLKGKTLPSVQRKVRVFGGLVPGCRKEPLSIILEEAIDYIPVESSEKYMNDTSFSNAENLYLDEADKAWTTHINVLRISISDWFTLKLF</sequence>
<dbReference type="GO" id="GO:0006355">
    <property type="term" value="P:regulation of DNA-templated transcription"/>
    <property type="evidence" value="ECO:0007669"/>
    <property type="project" value="InterPro"/>
</dbReference>
<keyword evidence="2" id="KW-0804">Transcription</keyword>
<evidence type="ECO:0000313" key="3">
    <source>
        <dbReference type="EMBL" id="WVY98843.1"/>
    </source>
</evidence>
<organism evidence="3 4">
    <name type="scientific">Vigna mungo</name>
    <name type="common">Black gram</name>
    <name type="synonym">Phaseolus mungo</name>
    <dbReference type="NCBI Taxonomy" id="3915"/>
    <lineage>
        <taxon>Eukaryota</taxon>
        <taxon>Viridiplantae</taxon>
        <taxon>Streptophyta</taxon>
        <taxon>Embryophyta</taxon>
        <taxon>Tracheophyta</taxon>
        <taxon>Spermatophyta</taxon>
        <taxon>Magnoliopsida</taxon>
        <taxon>eudicotyledons</taxon>
        <taxon>Gunneridae</taxon>
        <taxon>Pentapetalae</taxon>
        <taxon>rosids</taxon>
        <taxon>fabids</taxon>
        <taxon>Fabales</taxon>
        <taxon>Fabaceae</taxon>
        <taxon>Papilionoideae</taxon>
        <taxon>50 kb inversion clade</taxon>
        <taxon>NPAAA clade</taxon>
        <taxon>indigoferoid/millettioid clade</taxon>
        <taxon>Phaseoleae</taxon>
        <taxon>Vigna</taxon>
    </lineage>
</organism>
<dbReference type="InterPro" id="IPR044660">
    <property type="entry name" value="IBH1-like"/>
</dbReference>
<dbReference type="AlphaFoldDB" id="A0AAQ3MXG1"/>
<evidence type="ECO:0000313" key="4">
    <source>
        <dbReference type="Proteomes" id="UP001374535"/>
    </source>
</evidence>
<evidence type="ECO:0000256" key="1">
    <source>
        <dbReference type="ARBA" id="ARBA00023015"/>
    </source>
</evidence>
<evidence type="ECO:0000256" key="2">
    <source>
        <dbReference type="ARBA" id="ARBA00023163"/>
    </source>
</evidence>
<gene>
    <name evidence="3" type="ORF">V8G54_030994</name>
</gene>
<name>A0AAQ3MXG1_VIGMU</name>
<keyword evidence="1" id="KW-0805">Transcription regulation</keyword>
<accession>A0AAQ3MXG1</accession>
<dbReference type="PANTHER" id="PTHR33124">
    <property type="entry name" value="TRANSCRIPTION FACTOR IBH1-LIKE 1"/>
    <property type="match status" value="1"/>
</dbReference>
<dbReference type="Proteomes" id="UP001374535">
    <property type="component" value="Chromosome 9"/>
</dbReference>
<proteinExistence type="predicted"/>
<protein>
    <submittedName>
        <fullName evidence="3">Uncharacterized protein</fullName>
    </submittedName>
</protein>
<reference evidence="3 4" key="1">
    <citation type="journal article" date="2023" name="Life. Sci Alliance">
        <title>Evolutionary insights into 3D genome organization and epigenetic landscape of Vigna mungo.</title>
        <authorList>
            <person name="Junaid A."/>
            <person name="Singh B."/>
            <person name="Bhatia S."/>
        </authorList>
    </citation>
    <scope>NUCLEOTIDE SEQUENCE [LARGE SCALE GENOMIC DNA]</scope>
    <source>
        <strain evidence="3">Urdbean</strain>
    </source>
</reference>
<keyword evidence="4" id="KW-1185">Reference proteome</keyword>
<dbReference type="EMBL" id="CP144692">
    <property type="protein sequence ID" value="WVY98843.1"/>
    <property type="molecule type" value="Genomic_DNA"/>
</dbReference>
<dbReference type="PANTHER" id="PTHR33124:SF12">
    <property type="entry name" value="TRANSCRIPTION FACTOR BHLH148"/>
    <property type="match status" value="1"/>
</dbReference>